<dbReference type="Pfam" id="PF01483">
    <property type="entry name" value="P_proprotein"/>
    <property type="match status" value="1"/>
</dbReference>
<gene>
    <name evidence="4" type="ORF">UFOVP182_19</name>
</gene>
<dbReference type="EMBL" id="LR798230">
    <property type="protein sequence ID" value="CAB5208345.1"/>
    <property type="molecule type" value="Genomic_DNA"/>
</dbReference>
<dbReference type="GO" id="GO:0006508">
    <property type="term" value="P:proteolysis"/>
    <property type="evidence" value="ECO:0007669"/>
    <property type="project" value="UniProtKB-KW"/>
</dbReference>
<dbReference type="InterPro" id="IPR002884">
    <property type="entry name" value="P_dom"/>
</dbReference>
<evidence type="ECO:0000313" key="4">
    <source>
        <dbReference type="EMBL" id="CAB5208345.1"/>
    </source>
</evidence>
<keyword evidence="2" id="KW-0378">Hydrolase</keyword>
<proteinExistence type="predicted"/>
<sequence>MAITITRQPQDTTGVKNPVEYTLTSTNQTQCGFRFVGSLYIQKEPWNNSAYEKVIEVRKYPLQSTNNNGAFDFSNIIEDFIKVQFDLITGTPKIGISNSYLRYYVIFQEEYEPACDGISAKYNSITTSNKTVFNGRIDFANYRNFLLNGWYYYTDNFLSGAPVYSSNGATPINPPVYQNYIHTIRPNDIFPVVFHTNVAPALLQTYLSFETIQNNGLKKFKLPNITSYIGSHQNESYQFFATDFGTRQTDDLSQGNINTLVVDENTISYTAVVVSSDNSTSQSAYYNSGNINIAIPDGTGYATSKINVPISVLPTEIDVKLNIVHPYLGDLLINLVSPSGKIINLYNRSLGSSNNFVNTVFSSYSGYPAITDGTNPGYTGTFRWALGSSVGRAPYISNTTTMKAVLNDYSSYGDWTLVVMDMGINDTGVFSNWSISFKSKNLTEVTPKHKFSLTKCCSKNNVRFYWLNKLGGWDAFSFTRNKSKKLDIQRDNYEKYVDYNRYNLYDAGAIQYNTQIMYSESVFSDWIDLPTSEWLSELLSSPAVYMQENGDYMDTPSLIWGSLPYPALDSNDLSIQRIVITDNTYSYNTKDMSKLVNFNLNYQLSNQNNSIRF</sequence>
<feature type="domain" description="P/Homo B" evidence="3">
    <location>
        <begin position="276"/>
        <end position="447"/>
    </location>
</feature>
<keyword evidence="1" id="KW-0645">Protease</keyword>
<dbReference type="PROSITE" id="PS51829">
    <property type="entry name" value="P_HOMO_B"/>
    <property type="match status" value="1"/>
</dbReference>
<evidence type="ECO:0000256" key="1">
    <source>
        <dbReference type="ARBA" id="ARBA00022670"/>
    </source>
</evidence>
<name>A0A6J7WGC6_9CAUD</name>
<dbReference type="InterPro" id="IPR008979">
    <property type="entry name" value="Galactose-bd-like_sf"/>
</dbReference>
<reference evidence="4" key="1">
    <citation type="submission" date="2020-05" db="EMBL/GenBank/DDBJ databases">
        <authorList>
            <person name="Chiriac C."/>
            <person name="Salcher M."/>
            <person name="Ghai R."/>
            <person name="Kavagutti S V."/>
        </authorList>
    </citation>
    <scope>NUCLEOTIDE SEQUENCE</scope>
</reference>
<dbReference type="SUPFAM" id="SSF49785">
    <property type="entry name" value="Galactose-binding domain-like"/>
    <property type="match status" value="1"/>
</dbReference>
<dbReference type="GO" id="GO:0004252">
    <property type="term" value="F:serine-type endopeptidase activity"/>
    <property type="evidence" value="ECO:0007669"/>
    <property type="project" value="InterPro"/>
</dbReference>
<organism evidence="4">
    <name type="scientific">uncultured Caudovirales phage</name>
    <dbReference type="NCBI Taxonomy" id="2100421"/>
    <lineage>
        <taxon>Viruses</taxon>
        <taxon>Duplodnaviria</taxon>
        <taxon>Heunggongvirae</taxon>
        <taxon>Uroviricota</taxon>
        <taxon>Caudoviricetes</taxon>
        <taxon>Peduoviridae</taxon>
        <taxon>Maltschvirus</taxon>
        <taxon>Maltschvirus maltsch</taxon>
    </lineage>
</organism>
<dbReference type="Gene3D" id="2.60.120.260">
    <property type="entry name" value="Galactose-binding domain-like"/>
    <property type="match status" value="1"/>
</dbReference>
<accession>A0A6J7WGC6</accession>
<evidence type="ECO:0000259" key="3">
    <source>
        <dbReference type="PROSITE" id="PS51829"/>
    </source>
</evidence>
<evidence type="ECO:0000256" key="2">
    <source>
        <dbReference type="ARBA" id="ARBA00022801"/>
    </source>
</evidence>
<protein>
    <submittedName>
        <fullName evidence="4">Proprotein convertase, P</fullName>
    </submittedName>
</protein>